<evidence type="ECO:0000313" key="2">
    <source>
        <dbReference type="Proteomes" id="UP000790709"/>
    </source>
</evidence>
<gene>
    <name evidence="1" type="ORF">BV22DRAFT_1050830</name>
</gene>
<name>A0ACB8B1S0_9AGAM</name>
<keyword evidence="2" id="KW-1185">Reference proteome</keyword>
<reference evidence="1" key="1">
    <citation type="journal article" date="2021" name="New Phytol.">
        <title>Evolutionary innovations through gain and loss of genes in the ectomycorrhizal Boletales.</title>
        <authorList>
            <person name="Wu G."/>
            <person name="Miyauchi S."/>
            <person name="Morin E."/>
            <person name="Kuo A."/>
            <person name="Drula E."/>
            <person name="Varga T."/>
            <person name="Kohler A."/>
            <person name="Feng B."/>
            <person name="Cao Y."/>
            <person name="Lipzen A."/>
            <person name="Daum C."/>
            <person name="Hundley H."/>
            <person name="Pangilinan J."/>
            <person name="Johnson J."/>
            <person name="Barry K."/>
            <person name="LaButti K."/>
            <person name="Ng V."/>
            <person name="Ahrendt S."/>
            <person name="Min B."/>
            <person name="Choi I.G."/>
            <person name="Park H."/>
            <person name="Plett J.M."/>
            <person name="Magnuson J."/>
            <person name="Spatafora J.W."/>
            <person name="Nagy L.G."/>
            <person name="Henrissat B."/>
            <person name="Grigoriev I.V."/>
            <person name="Yang Z.L."/>
            <person name="Xu J."/>
            <person name="Martin F.M."/>
        </authorList>
    </citation>
    <scope>NUCLEOTIDE SEQUENCE</scope>
    <source>
        <strain evidence="1">KUC20120723A-06</strain>
    </source>
</reference>
<dbReference type="Proteomes" id="UP000790709">
    <property type="component" value="Unassembled WGS sequence"/>
</dbReference>
<comment type="caution">
    <text evidence="1">The sequence shown here is derived from an EMBL/GenBank/DDBJ whole genome shotgun (WGS) entry which is preliminary data.</text>
</comment>
<organism evidence="1 2">
    <name type="scientific">Leucogyrophana mollusca</name>
    <dbReference type="NCBI Taxonomy" id="85980"/>
    <lineage>
        <taxon>Eukaryota</taxon>
        <taxon>Fungi</taxon>
        <taxon>Dikarya</taxon>
        <taxon>Basidiomycota</taxon>
        <taxon>Agaricomycotina</taxon>
        <taxon>Agaricomycetes</taxon>
        <taxon>Agaricomycetidae</taxon>
        <taxon>Boletales</taxon>
        <taxon>Boletales incertae sedis</taxon>
        <taxon>Leucogyrophana</taxon>
    </lineage>
</organism>
<protein>
    <submittedName>
        <fullName evidence="1">Uncharacterized protein</fullName>
    </submittedName>
</protein>
<dbReference type="EMBL" id="MU266632">
    <property type="protein sequence ID" value="KAH7919761.1"/>
    <property type="molecule type" value="Genomic_DNA"/>
</dbReference>
<sequence length="187" mass="20902">MFDWVPLLSQLSTSSNQKNLLSYFVLTPNFLLPTLSAFFPPSHQLHLSPSPSTDNVNSAIMIHVYFNNNILSNARNAQKKALICARCEAACNSAWRIIVATCGEEPDSARIVHPAHHSQSDHHKHFTLNFVMVDQLSLMRPVGVAHLYATRTGWRVQVYRELRDGAKKVPKGGEGKSDRKLEGNRVG</sequence>
<evidence type="ECO:0000313" key="1">
    <source>
        <dbReference type="EMBL" id="KAH7919761.1"/>
    </source>
</evidence>
<accession>A0ACB8B1S0</accession>
<proteinExistence type="predicted"/>